<comment type="caution">
    <text evidence="2">The sequence shown here is derived from an EMBL/GenBank/DDBJ whole genome shotgun (WGS) entry which is preliminary data.</text>
</comment>
<accession>A0ABD5YTY3</accession>
<dbReference type="SUPFAM" id="SSF46785">
    <property type="entry name" value="Winged helix' DNA-binding domain"/>
    <property type="match status" value="1"/>
</dbReference>
<dbReference type="InterPro" id="IPR036390">
    <property type="entry name" value="WH_DNA-bd_sf"/>
</dbReference>
<keyword evidence="3" id="KW-1185">Reference proteome</keyword>
<dbReference type="SMART" id="SM00418">
    <property type="entry name" value="HTH_ARSR"/>
    <property type="match status" value="1"/>
</dbReference>
<feature type="domain" description="HTH arsR-type" evidence="1">
    <location>
        <begin position="3"/>
        <end position="97"/>
    </location>
</feature>
<dbReference type="EMBL" id="JBHTAX010000005">
    <property type="protein sequence ID" value="MFC7192756.1"/>
    <property type="molecule type" value="Genomic_DNA"/>
</dbReference>
<dbReference type="InterPro" id="IPR011991">
    <property type="entry name" value="ArsR-like_HTH"/>
</dbReference>
<dbReference type="PROSITE" id="PS50987">
    <property type="entry name" value="HTH_ARSR_2"/>
    <property type="match status" value="1"/>
</dbReference>
<dbReference type="InterPro" id="IPR036388">
    <property type="entry name" value="WH-like_DNA-bd_sf"/>
</dbReference>
<gene>
    <name evidence="2" type="ORF">ACFQL7_25075</name>
</gene>
<reference evidence="2 3" key="1">
    <citation type="journal article" date="2019" name="Int. J. Syst. Evol. Microbiol.">
        <title>The Global Catalogue of Microorganisms (GCM) 10K type strain sequencing project: providing services to taxonomists for standard genome sequencing and annotation.</title>
        <authorList>
            <consortium name="The Broad Institute Genomics Platform"/>
            <consortium name="The Broad Institute Genome Sequencing Center for Infectious Disease"/>
            <person name="Wu L."/>
            <person name="Ma J."/>
        </authorList>
    </citation>
    <scope>NUCLEOTIDE SEQUENCE [LARGE SCALE GENOMIC DNA]</scope>
    <source>
        <strain evidence="2 3">RDMS1</strain>
    </source>
</reference>
<organism evidence="2 3">
    <name type="scientific">Halocatena marina</name>
    <dbReference type="NCBI Taxonomy" id="2934937"/>
    <lineage>
        <taxon>Archaea</taxon>
        <taxon>Methanobacteriati</taxon>
        <taxon>Methanobacteriota</taxon>
        <taxon>Stenosarchaea group</taxon>
        <taxon>Halobacteria</taxon>
        <taxon>Halobacteriales</taxon>
        <taxon>Natronomonadaceae</taxon>
        <taxon>Halocatena</taxon>
    </lineage>
</organism>
<evidence type="ECO:0000313" key="2">
    <source>
        <dbReference type="EMBL" id="MFC7192756.1"/>
    </source>
</evidence>
<dbReference type="CDD" id="cd00090">
    <property type="entry name" value="HTH_ARSR"/>
    <property type="match status" value="1"/>
</dbReference>
<dbReference type="AlphaFoldDB" id="A0ABD5YTY3"/>
<dbReference type="Proteomes" id="UP001596417">
    <property type="component" value="Unassembled WGS sequence"/>
</dbReference>
<dbReference type="RefSeq" id="WP_264556725.1">
    <property type="nucleotide sequence ID" value="NZ_CP109981.1"/>
</dbReference>
<proteinExistence type="predicted"/>
<dbReference type="GeneID" id="76202457"/>
<sequence length="112" mass="12805">MVEQPSDDLDLDAIFQALAHPIRRDILEQITDGSESVSELADPYDVSLAAVSKHLRVLEDAGLLDVEKDIRIRRCHLDAAPLSEAFGWLTRYRIFWEDRFDALADHLETEDQ</sequence>
<dbReference type="PANTHER" id="PTHR38600:SF2">
    <property type="entry name" value="SLL0088 PROTEIN"/>
    <property type="match status" value="1"/>
</dbReference>
<name>A0ABD5YTY3_9EURY</name>
<protein>
    <submittedName>
        <fullName evidence="2">ArsR/SmtB family transcription factor</fullName>
    </submittedName>
</protein>
<dbReference type="InterPro" id="IPR001845">
    <property type="entry name" value="HTH_ArsR_DNA-bd_dom"/>
</dbReference>
<evidence type="ECO:0000313" key="3">
    <source>
        <dbReference type="Proteomes" id="UP001596417"/>
    </source>
</evidence>
<dbReference type="PANTHER" id="PTHR38600">
    <property type="entry name" value="TRANSCRIPTIONAL REGULATORY PROTEIN"/>
    <property type="match status" value="1"/>
</dbReference>
<dbReference type="Gene3D" id="1.10.10.10">
    <property type="entry name" value="Winged helix-like DNA-binding domain superfamily/Winged helix DNA-binding domain"/>
    <property type="match status" value="1"/>
</dbReference>
<dbReference type="NCBIfam" id="NF033788">
    <property type="entry name" value="HTH_metalloreg"/>
    <property type="match status" value="1"/>
</dbReference>
<evidence type="ECO:0000259" key="1">
    <source>
        <dbReference type="PROSITE" id="PS50987"/>
    </source>
</evidence>
<dbReference type="Pfam" id="PF12840">
    <property type="entry name" value="HTH_20"/>
    <property type="match status" value="1"/>
</dbReference>